<dbReference type="STRING" id="525257.HMPREF0204_12651"/>
<comment type="similarity">
    <text evidence="1 2">Belongs to the pirin family.</text>
</comment>
<dbReference type="InterPro" id="IPR041602">
    <property type="entry name" value="Quercetinase_C"/>
</dbReference>
<evidence type="ECO:0000256" key="2">
    <source>
        <dbReference type="RuleBase" id="RU003457"/>
    </source>
</evidence>
<dbReference type="PANTHER" id="PTHR43212">
    <property type="entry name" value="QUERCETIN 2,3-DIOXYGENASE"/>
    <property type="match status" value="1"/>
</dbReference>
<proteinExistence type="inferred from homology"/>
<dbReference type="PANTHER" id="PTHR43212:SF3">
    <property type="entry name" value="QUERCETIN 2,3-DIOXYGENASE"/>
    <property type="match status" value="1"/>
</dbReference>
<dbReference type="CDD" id="cd02910">
    <property type="entry name" value="cupin_Yhhw_N"/>
    <property type="match status" value="1"/>
</dbReference>
<organism evidence="5 6">
    <name type="scientific">Chryseobacterium gleum</name>
    <name type="common">Flavobacterium gleum</name>
    <dbReference type="NCBI Taxonomy" id="250"/>
    <lineage>
        <taxon>Bacteria</taxon>
        <taxon>Pseudomonadati</taxon>
        <taxon>Bacteroidota</taxon>
        <taxon>Flavobacteriia</taxon>
        <taxon>Flavobacteriales</taxon>
        <taxon>Weeksellaceae</taxon>
        <taxon>Chryseobacterium group</taxon>
        <taxon>Chryseobacterium</taxon>
    </lineage>
</organism>
<evidence type="ECO:0000259" key="3">
    <source>
        <dbReference type="Pfam" id="PF02678"/>
    </source>
</evidence>
<dbReference type="InterPro" id="IPR014710">
    <property type="entry name" value="RmlC-like_jellyroll"/>
</dbReference>
<dbReference type="EMBL" id="LR134289">
    <property type="protein sequence ID" value="VEE06762.1"/>
    <property type="molecule type" value="Genomic_DNA"/>
</dbReference>
<dbReference type="Pfam" id="PF17954">
    <property type="entry name" value="Pirin_C_2"/>
    <property type="match status" value="1"/>
</dbReference>
<keyword evidence="5" id="KW-0223">Dioxygenase</keyword>
<dbReference type="Proteomes" id="UP000279227">
    <property type="component" value="Chromosome"/>
</dbReference>
<dbReference type="InterPro" id="IPR012093">
    <property type="entry name" value="Pirin"/>
</dbReference>
<dbReference type="SUPFAM" id="SSF51182">
    <property type="entry name" value="RmlC-like cupins"/>
    <property type="match status" value="1"/>
</dbReference>
<dbReference type="GeneID" id="93021074"/>
<evidence type="ECO:0000313" key="6">
    <source>
        <dbReference type="Proteomes" id="UP000279227"/>
    </source>
</evidence>
<reference evidence="5 6" key="1">
    <citation type="submission" date="2018-12" db="EMBL/GenBank/DDBJ databases">
        <authorList>
            <consortium name="Pathogen Informatics"/>
        </authorList>
    </citation>
    <scope>NUCLEOTIDE SEQUENCE [LARGE SCALE GENOMIC DNA]</scope>
    <source>
        <strain evidence="5 6">NCTC11432</strain>
    </source>
</reference>
<sequence length="297" mass="33566">MNKQSDMDRKDFLKKGLLGTGMFVASASLASAMKNDIDEIEPLEPIGYNHLPNTESKIKENSVIHRADTRGKADHGWLLSNHTFSFANYYNPERMHFGVLRVLNDDKVEAGRGFGTHPHDNMEIISIPLEGDLEHKDSMGNTAVIRSGDIQVMSAGTGIMHSEFNKNSDKLVKFLQIWIYPKKRNVTPRYDQITLDKTKGQNQFQQILSPNADDEGVWIHQDAWFHLGTFDQNKETGYQIRKKGNGVYVFILKGSAEIGGETLEERDGFGVWDIQNLNIKALKEGTEILLMEVPMTL</sequence>
<dbReference type="GO" id="GO:0008127">
    <property type="term" value="F:quercetin 2,3-dioxygenase activity"/>
    <property type="evidence" value="ECO:0007669"/>
    <property type="project" value="UniProtKB-EC"/>
</dbReference>
<evidence type="ECO:0000256" key="1">
    <source>
        <dbReference type="ARBA" id="ARBA00008416"/>
    </source>
</evidence>
<dbReference type="InterPro" id="IPR006311">
    <property type="entry name" value="TAT_signal"/>
</dbReference>
<dbReference type="Pfam" id="PF02678">
    <property type="entry name" value="Pirin"/>
    <property type="match status" value="1"/>
</dbReference>
<name>A0A448B186_CHRGE</name>
<dbReference type="InterPro" id="IPR011051">
    <property type="entry name" value="RmlC_Cupin_sf"/>
</dbReference>
<protein>
    <submittedName>
        <fullName evidence="5">Quercetin 2,3-dioxygenase</fullName>
        <ecNumber evidence="5">1.13.11.24</ecNumber>
    </submittedName>
</protein>
<dbReference type="AlphaFoldDB" id="A0A448B186"/>
<dbReference type="Gene3D" id="2.60.120.10">
    <property type="entry name" value="Jelly Rolls"/>
    <property type="match status" value="2"/>
</dbReference>
<evidence type="ECO:0000259" key="4">
    <source>
        <dbReference type="Pfam" id="PF17954"/>
    </source>
</evidence>
<dbReference type="RefSeq" id="WP_002977770.1">
    <property type="nucleotide sequence ID" value="NZ_CP068486.1"/>
</dbReference>
<dbReference type="EC" id="1.13.11.24" evidence="5"/>
<dbReference type="PROSITE" id="PS51318">
    <property type="entry name" value="TAT"/>
    <property type="match status" value="1"/>
</dbReference>
<keyword evidence="5" id="KW-0560">Oxidoreductase</keyword>
<feature type="domain" description="Quercetin 2,3-dioxygenase C-terminal cupin" evidence="4">
    <location>
        <begin position="207"/>
        <end position="293"/>
    </location>
</feature>
<dbReference type="KEGG" id="cgle:NCTC11432_01808"/>
<gene>
    <name evidence="5" type="primary">yhhW_2</name>
    <name evidence="5" type="ORF">NCTC11432_01808</name>
</gene>
<feature type="domain" description="Pirin N-terminal" evidence="3">
    <location>
        <begin position="71"/>
        <end position="179"/>
    </location>
</feature>
<accession>A0A448B186</accession>
<dbReference type="InterPro" id="IPR003829">
    <property type="entry name" value="Pirin_N_dom"/>
</dbReference>
<evidence type="ECO:0000313" key="5">
    <source>
        <dbReference type="EMBL" id="VEE06762.1"/>
    </source>
</evidence>